<evidence type="ECO:0000313" key="7">
    <source>
        <dbReference type="Proteomes" id="UP000813463"/>
    </source>
</evidence>
<dbReference type="InterPro" id="IPR033897">
    <property type="entry name" value="SRF-like_MADS-box"/>
</dbReference>
<keyword evidence="4" id="KW-0804">Transcription</keyword>
<name>A0A9R0ICK6_SPIOL</name>
<organism evidence="7 8">
    <name type="scientific">Spinacia oleracea</name>
    <name type="common">Spinach</name>
    <dbReference type="NCBI Taxonomy" id="3562"/>
    <lineage>
        <taxon>Eukaryota</taxon>
        <taxon>Viridiplantae</taxon>
        <taxon>Streptophyta</taxon>
        <taxon>Embryophyta</taxon>
        <taxon>Tracheophyta</taxon>
        <taxon>Spermatophyta</taxon>
        <taxon>Magnoliopsida</taxon>
        <taxon>eudicotyledons</taxon>
        <taxon>Gunneridae</taxon>
        <taxon>Pentapetalae</taxon>
        <taxon>Caryophyllales</taxon>
        <taxon>Chenopodiaceae</taxon>
        <taxon>Chenopodioideae</taxon>
        <taxon>Anserineae</taxon>
        <taxon>Spinacia</taxon>
    </lineage>
</organism>
<dbReference type="AlphaFoldDB" id="A0A9R0ICK6"/>
<dbReference type="Proteomes" id="UP000813463">
    <property type="component" value="Chromosome 6"/>
</dbReference>
<keyword evidence="7" id="KW-1185">Reference proteome</keyword>
<dbReference type="InterPro" id="IPR002100">
    <property type="entry name" value="TF_MADSbox"/>
</dbReference>
<dbReference type="PRINTS" id="PR00404">
    <property type="entry name" value="MADSDOMAIN"/>
</dbReference>
<dbReference type="GO" id="GO:0005634">
    <property type="term" value="C:nucleus"/>
    <property type="evidence" value="ECO:0007669"/>
    <property type="project" value="UniProtKB-SubCell"/>
</dbReference>
<feature type="domain" description="MADS-box" evidence="6">
    <location>
        <begin position="4"/>
        <end position="51"/>
    </location>
</feature>
<dbReference type="PROSITE" id="PS50066">
    <property type="entry name" value="MADS_BOX_2"/>
    <property type="match status" value="1"/>
</dbReference>
<evidence type="ECO:0000256" key="5">
    <source>
        <dbReference type="ARBA" id="ARBA00023242"/>
    </source>
</evidence>
<dbReference type="Gene3D" id="3.40.1810.10">
    <property type="entry name" value="Transcription factor, MADS-box"/>
    <property type="match status" value="1"/>
</dbReference>
<dbReference type="GO" id="GO:0045944">
    <property type="term" value="P:positive regulation of transcription by RNA polymerase II"/>
    <property type="evidence" value="ECO:0007669"/>
    <property type="project" value="InterPro"/>
</dbReference>
<dbReference type="InterPro" id="IPR036879">
    <property type="entry name" value="TF_MADSbox_sf"/>
</dbReference>
<keyword evidence="2" id="KW-0805">Transcription regulation</keyword>
<dbReference type="GeneID" id="110786544"/>
<comment type="subcellular location">
    <subcellularLocation>
        <location evidence="1">Nucleus</location>
    </subcellularLocation>
</comment>
<accession>A0A9R0ICK6</accession>
<evidence type="ECO:0000256" key="1">
    <source>
        <dbReference type="ARBA" id="ARBA00004123"/>
    </source>
</evidence>
<keyword evidence="3" id="KW-0238">DNA-binding</keyword>
<dbReference type="KEGG" id="soe:110786544"/>
<dbReference type="Pfam" id="PF00319">
    <property type="entry name" value="SRF-TF"/>
    <property type="match status" value="1"/>
</dbReference>
<evidence type="ECO:0000256" key="4">
    <source>
        <dbReference type="ARBA" id="ARBA00023163"/>
    </source>
</evidence>
<dbReference type="OrthoDB" id="691496at2759"/>
<evidence type="ECO:0000259" key="6">
    <source>
        <dbReference type="PROSITE" id="PS50066"/>
    </source>
</evidence>
<protein>
    <submittedName>
        <fullName evidence="8">Agamous-like MADS-box protein AGL80</fullName>
    </submittedName>
</protein>
<sequence length="238" mass="27609">MPRLPRKKVKLSYIVNASERNASFKKRKVSLLKKLQEITTLCDVEGCAIIYYPHEIEPVIYPNDQSKVLSVISDFKRLPNDYQTKYMFNQERFLADKLSRANDQLKRLTANERDRNIEKFMHECLVDKTKSFENLTIRDLTDLHKLLGLQSIYIDRRIQKFERGEVSLPPTWNPTQVAPVGKSNVYSPNYNFGNYSNKDFNPNECVQWYIDMECMINNLPNEGIGSSSGSNSSVDPKI</sequence>
<evidence type="ECO:0000256" key="2">
    <source>
        <dbReference type="ARBA" id="ARBA00023015"/>
    </source>
</evidence>
<dbReference type="RefSeq" id="XP_021846793.1">
    <property type="nucleotide sequence ID" value="XM_021991101.1"/>
</dbReference>
<dbReference type="CDD" id="cd00266">
    <property type="entry name" value="MADS_SRF_like"/>
    <property type="match status" value="1"/>
</dbReference>
<reference evidence="8" key="2">
    <citation type="submission" date="2025-08" db="UniProtKB">
        <authorList>
            <consortium name="RefSeq"/>
        </authorList>
    </citation>
    <scope>IDENTIFICATION</scope>
    <source>
        <tissue evidence="8">Leaf</tissue>
    </source>
</reference>
<gene>
    <name evidence="8" type="primary">LOC110786544</name>
</gene>
<proteinExistence type="predicted"/>
<dbReference type="GO" id="GO:0046983">
    <property type="term" value="F:protein dimerization activity"/>
    <property type="evidence" value="ECO:0007669"/>
    <property type="project" value="InterPro"/>
</dbReference>
<reference evidence="7" key="1">
    <citation type="journal article" date="2021" name="Nat. Commun.">
        <title>Genomic analyses provide insights into spinach domestication and the genetic basis of agronomic traits.</title>
        <authorList>
            <person name="Cai X."/>
            <person name="Sun X."/>
            <person name="Xu C."/>
            <person name="Sun H."/>
            <person name="Wang X."/>
            <person name="Ge C."/>
            <person name="Zhang Z."/>
            <person name="Wang Q."/>
            <person name="Fei Z."/>
            <person name="Jiao C."/>
            <person name="Wang Q."/>
        </authorList>
    </citation>
    <scope>NUCLEOTIDE SEQUENCE [LARGE SCALE GENOMIC DNA]</scope>
    <source>
        <strain evidence="7">cv. Varoflay</strain>
    </source>
</reference>
<dbReference type="GO" id="GO:0000987">
    <property type="term" value="F:cis-regulatory region sequence-specific DNA binding"/>
    <property type="evidence" value="ECO:0007669"/>
    <property type="project" value="InterPro"/>
</dbReference>
<evidence type="ECO:0000313" key="8">
    <source>
        <dbReference type="RefSeq" id="XP_021846793.1"/>
    </source>
</evidence>
<evidence type="ECO:0000256" key="3">
    <source>
        <dbReference type="ARBA" id="ARBA00023125"/>
    </source>
</evidence>
<keyword evidence="5" id="KW-0539">Nucleus</keyword>
<dbReference type="SUPFAM" id="SSF55455">
    <property type="entry name" value="SRF-like"/>
    <property type="match status" value="1"/>
</dbReference>
<dbReference type="SMART" id="SM00432">
    <property type="entry name" value="MADS"/>
    <property type="match status" value="1"/>
</dbReference>
<dbReference type="GO" id="GO:0000981">
    <property type="term" value="F:DNA-binding transcription factor activity, RNA polymerase II-specific"/>
    <property type="evidence" value="ECO:0007669"/>
    <property type="project" value="InterPro"/>
</dbReference>